<sequence length="186" mass="21633">MQPKKQPSLATSRDPEDTIAYKQTPAKRDLMYSREIILDYIRMRMCEEVFHLAIVEQIKGKLKDKFSSTLRSSNLKSGSAGDRPVDEVFDVEHEINVSDKGKNIVLFRIQVLLKKFPTQYTYVTINQIIDCIETFLSPCDRDDVWQPTIEDRIVYIKWDEDAKPIPVLVLEQSDEVPFEQMKGITF</sequence>
<organism evidence="1 2">
    <name type="scientific">Aerosakkonema funiforme FACHB-1375</name>
    <dbReference type="NCBI Taxonomy" id="2949571"/>
    <lineage>
        <taxon>Bacteria</taxon>
        <taxon>Bacillati</taxon>
        <taxon>Cyanobacteriota</taxon>
        <taxon>Cyanophyceae</taxon>
        <taxon>Oscillatoriophycideae</taxon>
        <taxon>Aerosakkonematales</taxon>
        <taxon>Aerosakkonemataceae</taxon>
        <taxon>Aerosakkonema</taxon>
    </lineage>
</organism>
<proteinExistence type="predicted"/>
<evidence type="ECO:0000313" key="2">
    <source>
        <dbReference type="Proteomes" id="UP000641646"/>
    </source>
</evidence>
<protein>
    <submittedName>
        <fullName evidence="1">Uncharacterized protein</fullName>
    </submittedName>
</protein>
<dbReference type="Proteomes" id="UP000641646">
    <property type="component" value="Unassembled WGS sequence"/>
</dbReference>
<keyword evidence="2" id="KW-1185">Reference proteome</keyword>
<dbReference type="RefSeq" id="WP_190470699.1">
    <property type="nucleotide sequence ID" value="NZ_JACJPW010000081.1"/>
</dbReference>
<name>A0A926ZKV3_9CYAN</name>
<reference evidence="1" key="1">
    <citation type="journal article" date="2015" name="ISME J.">
        <title>Draft Genome Sequence of Streptomyces incarnatus NRRL8089, which Produces the Nucleoside Antibiotic Sinefungin.</title>
        <authorList>
            <person name="Oshima K."/>
            <person name="Hattori M."/>
            <person name="Shimizu H."/>
            <person name="Fukuda K."/>
            <person name="Nemoto M."/>
            <person name="Inagaki K."/>
            <person name="Tamura T."/>
        </authorList>
    </citation>
    <scope>NUCLEOTIDE SEQUENCE</scope>
    <source>
        <strain evidence="1">FACHB-1375</strain>
    </source>
</reference>
<dbReference type="AlphaFoldDB" id="A0A926ZKV3"/>
<gene>
    <name evidence="1" type="ORF">H6G03_25595</name>
</gene>
<comment type="caution">
    <text evidence="1">The sequence shown here is derived from an EMBL/GenBank/DDBJ whole genome shotgun (WGS) entry which is preliminary data.</text>
</comment>
<accession>A0A926ZKV3</accession>
<reference evidence="1" key="2">
    <citation type="submission" date="2020-08" db="EMBL/GenBank/DDBJ databases">
        <authorList>
            <person name="Chen M."/>
            <person name="Teng W."/>
            <person name="Zhao L."/>
            <person name="Hu C."/>
            <person name="Zhou Y."/>
            <person name="Han B."/>
            <person name="Song L."/>
            <person name="Shu W."/>
        </authorList>
    </citation>
    <scope>NUCLEOTIDE SEQUENCE</scope>
    <source>
        <strain evidence="1">FACHB-1375</strain>
    </source>
</reference>
<dbReference type="EMBL" id="JACJPW010000081">
    <property type="protein sequence ID" value="MBD2184401.1"/>
    <property type="molecule type" value="Genomic_DNA"/>
</dbReference>
<evidence type="ECO:0000313" key="1">
    <source>
        <dbReference type="EMBL" id="MBD2184401.1"/>
    </source>
</evidence>